<protein>
    <submittedName>
        <fullName evidence="2">NXPH4 isoform 2</fullName>
    </submittedName>
</protein>
<keyword evidence="1" id="KW-0732">Signal</keyword>
<organism evidence="2">
    <name type="scientific">Pongo abelii</name>
    <name type="common">Sumatran orangutan</name>
    <name type="synonym">Pongo pygmaeus abelii</name>
    <dbReference type="NCBI Taxonomy" id="9601"/>
    <lineage>
        <taxon>Eukaryota</taxon>
        <taxon>Metazoa</taxon>
        <taxon>Chordata</taxon>
        <taxon>Craniata</taxon>
        <taxon>Vertebrata</taxon>
        <taxon>Euteleostomi</taxon>
        <taxon>Mammalia</taxon>
        <taxon>Eutheria</taxon>
        <taxon>Euarchontoglires</taxon>
        <taxon>Primates</taxon>
        <taxon>Haplorrhini</taxon>
        <taxon>Catarrhini</taxon>
        <taxon>Hominidae</taxon>
        <taxon>Pongo</taxon>
    </lineage>
</organism>
<sequence length="36" mass="4309">MRLLPEWFLLLFGPWLLRKLRPALSLPPARSWEHPA</sequence>
<gene>
    <name evidence="2" type="ORF">CR201_G0027772</name>
</gene>
<comment type="caution">
    <text evidence="2">The sequence shown here is derived from an EMBL/GenBank/DDBJ whole genome shotgun (WGS) entry which is preliminary data.</text>
</comment>
<feature type="signal peptide" evidence="1">
    <location>
        <begin position="1"/>
        <end position="25"/>
    </location>
</feature>
<dbReference type="AlphaFoldDB" id="A0A2J8UHA1"/>
<reference evidence="2" key="1">
    <citation type="submission" date="2017-12" db="EMBL/GenBank/DDBJ databases">
        <title>High-resolution comparative analysis of great ape genomes.</title>
        <authorList>
            <person name="Pollen A."/>
            <person name="Hastie A."/>
            <person name="Hormozdiari F."/>
            <person name="Dougherty M."/>
            <person name="Liu R."/>
            <person name="Chaisson M."/>
            <person name="Hoppe E."/>
            <person name="Hill C."/>
            <person name="Pang A."/>
            <person name="Hillier L."/>
            <person name="Baker C."/>
            <person name="Armstrong J."/>
            <person name="Shendure J."/>
            <person name="Paten B."/>
            <person name="Wilson R."/>
            <person name="Chao H."/>
            <person name="Schneider V."/>
            <person name="Ventura M."/>
            <person name="Kronenberg Z."/>
            <person name="Murali S."/>
            <person name="Gordon D."/>
            <person name="Cantsilieris S."/>
            <person name="Munson K."/>
            <person name="Nelson B."/>
            <person name="Raja A."/>
            <person name="Underwood J."/>
            <person name="Diekhans M."/>
            <person name="Fiddes I."/>
            <person name="Haussler D."/>
            <person name="Eichler E."/>
        </authorList>
    </citation>
    <scope>NUCLEOTIDE SEQUENCE [LARGE SCALE GENOMIC DNA]</scope>
    <source>
        <strain evidence="2">Susie</strain>
    </source>
</reference>
<accession>A0A2J8UHA1</accession>
<dbReference type="EMBL" id="NDHI03003457">
    <property type="protein sequence ID" value="PNJ44661.1"/>
    <property type="molecule type" value="Genomic_DNA"/>
</dbReference>
<proteinExistence type="predicted"/>
<evidence type="ECO:0000313" key="2">
    <source>
        <dbReference type="EMBL" id="PNJ44661.1"/>
    </source>
</evidence>
<name>A0A2J8UHA1_PONAB</name>
<feature type="chain" id="PRO_5014378028" evidence="1">
    <location>
        <begin position="26"/>
        <end position="36"/>
    </location>
</feature>
<evidence type="ECO:0000256" key="1">
    <source>
        <dbReference type="SAM" id="SignalP"/>
    </source>
</evidence>